<feature type="transmembrane region" description="Helical" evidence="6">
    <location>
        <begin position="972"/>
        <end position="992"/>
    </location>
</feature>
<comment type="subcellular location">
    <subcellularLocation>
        <location evidence="1">Membrane</location>
        <topology evidence="1">Multi-pass membrane protein</topology>
    </subcellularLocation>
</comment>
<evidence type="ECO:0000256" key="2">
    <source>
        <dbReference type="ARBA" id="ARBA00022692"/>
    </source>
</evidence>
<feature type="transmembrane region" description="Helical" evidence="6">
    <location>
        <begin position="948"/>
        <end position="966"/>
    </location>
</feature>
<reference evidence="7 8" key="1">
    <citation type="submission" date="2016-02" db="EMBL/GenBank/DDBJ databases">
        <title>Genome analysis of coral dinoflagellate symbionts highlights evolutionary adaptations to a symbiotic lifestyle.</title>
        <authorList>
            <person name="Aranda M."/>
            <person name="Li Y."/>
            <person name="Liew Y.J."/>
            <person name="Baumgarten S."/>
            <person name="Simakov O."/>
            <person name="Wilson M."/>
            <person name="Piel J."/>
            <person name="Ashoor H."/>
            <person name="Bougouffa S."/>
            <person name="Bajic V.B."/>
            <person name="Ryu T."/>
            <person name="Ravasi T."/>
            <person name="Bayer T."/>
            <person name="Micklem G."/>
            <person name="Kim H."/>
            <person name="Bhak J."/>
            <person name="Lajeunesse T.C."/>
            <person name="Voolstra C.R."/>
        </authorList>
    </citation>
    <scope>NUCLEOTIDE SEQUENCE [LARGE SCALE GENOMIC DNA]</scope>
    <source>
        <strain evidence="7 8">CCMP2467</strain>
    </source>
</reference>
<proteinExistence type="predicted"/>
<feature type="transmembrane region" description="Helical" evidence="6">
    <location>
        <begin position="871"/>
        <end position="888"/>
    </location>
</feature>
<evidence type="ECO:0000256" key="5">
    <source>
        <dbReference type="SAM" id="MobiDB-lite"/>
    </source>
</evidence>
<evidence type="ECO:0000256" key="6">
    <source>
        <dbReference type="SAM" id="Phobius"/>
    </source>
</evidence>
<keyword evidence="2 6" id="KW-0812">Transmembrane</keyword>
<evidence type="ECO:0000313" key="7">
    <source>
        <dbReference type="EMBL" id="OLP93251.1"/>
    </source>
</evidence>
<keyword evidence="4 6" id="KW-0472">Membrane</keyword>
<comment type="caution">
    <text evidence="7">The sequence shown here is derived from an EMBL/GenBank/DDBJ whole genome shotgun (WGS) entry which is preliminary data.</text>
</comment>
<feature type="region of interest" description="Disordered" evidence="5">
    <location>
        <begin position="1"/>
        <end position="43"/>
    </location>
</feature>
<feature type="transmembrane region" description="Helical" evidence="6">
    <location>
        <begin position="833"/>
        <end position="851"/>
    </location>
</feature>
<dbReference type="GO" id="GO:0015165">
    <property type="term" value="F:pyrimidine nucleotide-sugar transmembrane transporter activity"/>
    <property type="evidence" value="ECO:0007669"/>
    <property type="project" value="InterPro"/>
</dbReference>
<feature type="compositionally biased region" description="Basic and acidic residues" evidence="5">
    <location>
        <begin position="322"/>
        <end position="367"/>
    </location>
</feature>
<evidence type="ECO:0000256" key="3">
    <source>
        <dbReference type="ARBA" id="ARBA00022989"/>
    </source>
</evidence>
<dbReference type="Pfam" id="PF04142">
    <property type="entry name" value="Nuc_sug_transp"/>
    <property type="match status" value="1"/>
</dbReference>
<feature type="compositionally biased region" description="Basic residues" evidence="5">
    <location>
        <begin position="368"/>
        <end position="378"/>
    </location>
</feature>
<evidence type="ECO:0000313" key="8">
    <source>
        <dbReference type="Proteomes" id="UP000186817"/>
    </source>
</evidence>
<dbReference type="OrthoDB" id="434043at2759"/>
<feature type="transmembrane region" description="Helical" evidence="6">
    <location>
        <begin position="908"/>
        <end position="927"/>
    </location>
</feature>
<evidence type="ECO:0000256" key="1">
    <source>
        <dbReference type="ARBA" id="ARBA00004141"/>
    </source>
</evidence>
<dbReference type="GO" id="GO:0000139">
    <property type="term" value="C:Golgi membrane"/>
    <property type="evidence" value="ECO:0007669"/>
    <property type="project" value="InterPro"/>
</dbReference>
<organism evidence="7 8">
    <name type="scientific">Symbiodinium microadriaticum</name>
    <name type="common">Dinoflagellate</name>
    <name type="synonym">Zooxanthella microadriatica</name>
    <dbReference type="NCBI Taxonomy" id="2951"/>
    <lineage>
        <taxon>Eukaryota</taxon>
        <taxon>Sar</taxon>
        <taxon>Alveolata</taxon>
        <taxon>Dinophyceae</taxon>
        <taxon>Suessiales</taxon>
        <taxon>Symbiodiniaceae</taxon>
        <taxon>Symbiodinium</taxon>
    </lineage>
</organism>
<evidence type="ECO:0000256" key="4">
    <source>
        <dbReference type="ARBA" id="ARBA00023136"/>
    </source>
</evidence>
<keyword evidence="3 6" id="KW-1133">Transmembrane helix</keyword>
<feature type="region of interest" description="Disordered" evidence="5">
    <location>
        <begin position="454"/>
        <end position="502"/>
    </location>
</feature>
<dbReference type="AlphaFoldDB" id="A0A1Q9DDJ7"/>
<name>A0A1Q9DDJ7_SYMMI</name>
<sequence>MAPGFQMSVQDSQPEPARYGAETLGEGNLSAATPGSPGPEEEGRAMAVVPSVPSLPGQVPKRRCRFSKDIEMDLRIFDGVVPKGLQIWRMHEMLTRQEQPQSEKGSPGMKLCNVRFGHLLFDCVRLHLDCGVLDATWLIGAKGTVLVMQRLRALSARAAEPSSAPNGNAEDLPKNQFTLQVYRTGYVQALLPATFAPVKTFASTPWASDRPVPPPSRALQSIRPTFSLSPQSPHLLPFSRCASVQRRAVDLRLESFLPPRYRPNSEASGKYPLHAGSRSAVRLLLAPHKKIFAELATNRGWPQEGARARRVKKTPAGAAPADKVKEPENGEDREGVSKGREGGKGKGRKGERPRREARGEEDGDGKSKGRGKGKHKKGAGAEAVGPNSGDEEEMDEHAAAIMKMLRAGGPKIIRYEKGQLLSISRLAASNVKPDLDPLIDKDNKDSVLLTRIATGREKHEEGEGAQQEEEGSRRRSKDREAAPAAAELTEGDAAAAEEDEEGKRAFEKWLGRNMPKLEAMSKATPSSGSTNWSSTLPAAALGAGKAGSSASPSAAQAALLQQQALAGSLEGRNAAHAMQAAAYMQAMTQMQAAAAAARQSSYSQMPWNSYNAYMNPYMNAYGSGYGSLDPYAALQQQAAAANLSEAMQAKLAGQLNQRRRRWSSSRAGLLGLLAGLLAKQFSNPDASQAHTVAFAEAAPAGHKQKWLFLLLFGLVDVGQAFVIDWAEGRTRQGDQGKRYVRQSVLVIEPFLAIIVGLAVQASSGGFDAVWECLDRDKFLEFVPVCLFFGVGMSMKMRAVGYFNAGTIKIFGQLRLPLVALVSTYLLSRHYSREQWQAIAAVAVSCFFFMWCKEQQGRRTEGNNDQLDVRGLLLLAGWIFLNVLGGVFAERAYKSGDKPFFSKKVSEDFGYLLLNFAMLFVMPCFDAEENVFDRQRRPGCLFDSWDRRTVAIVVMLMLDATASNWLLQEFSALTKSIMKAFCVAIIYFMSLTYAGDKQPRSSCRLNCSALMVVGSSLAYARVASSH</sequence>
<protein>
    <submittedName>
        <fullName evidence="7">Uncharacterized protein</fullName>
    </submittedName>
</protein>
<gene>
    <name evidence="7" type="ORF">AK812_SmicGene24845</name>
</gene>
<dbReference type="PANTHER" id="PTHR10231">
    <property type="entry name" value="NUCLEOTIDE-SUGAR TRANSMEMBRANE TRANSPORTER"/>
    <property type="match status" value="1"/>
</dbReference>
<feature type="transmembrane region" description="Helical" evidence="6">
    <location>
        <begin position="744"/>
        <end position="766"/>
    </location>
</feature>
<feature type="compositionally biased region" description="Basic and acidic residues" evidence="5">
    <location>
        <begin position="470"/>
        <end position="481"/>
    </location>
</feature>
<feature type="compositionally biased region" description="Low complexity" evidence="5">
    <location>
        <begin position="482"/>
        <end position="494"/>
    </location>
</feature>
<dbReference type="Proteomes" id="UP000186817">
    <property type="component" value="Unassembled WGS sequence"/>
</dbReference>
<dbReference type="InterPro" id="IPR007271">
    <property type="entry name" value="Nuc_sug_transpt"/>
</dbReference>
<feature type="transmembrane region" description="Helical" evidence="6">
    <location>
        <begin position="706"/>
        <end position="723"/>
    </location>
</feature>
<keyword evidence="8" id="KW-1185">Reference proteome</keyword>
<feature type="region of interest" description="Disordered" evidence="5">
    <location>
        <begin position="302"/>
        <end position="394"/>
    </location>
</feature>
<dbReference type="EMBL" id="LSRX01000589">
    <property type="protein sequence ID" value="OLP93251.1"/>
    <property type="molecule type" value="Genomic_DNA"/>
</dbReference>
<accession>A0A1Q9DDJ7</accession>